<keyword evidence="2" id="KW-1185">Reference proteome</keyword>
<dbReference type="PROSITE" id="PS51257">
    <property type="entry name" value="PROKAR_LIPOPROTEIN"/>
    <property type="match status" value="1"/>
</dbReference>
<dbReference type="RefSeq" id="WP_187011293.1">
    <property type="nucleotide sequence ID" value="NZ_JACRUI010000006.1"/>
</dbReference>
<sequence>MKKTTILLTSMCLVAFISCKKEEEKPVIEQTIEVTAPKVEEAKDSTSINIGKDGVDINTKRGTNSTNISVGGDAKQK</sequence>
<accession>A0ABR7JBP1</accession>
<evidence type="ECO:0008006" key="3">
    <source>
        <dbReference type="Google" id="ProtNLM"/>
    </source>
</evidence>
<protein>
    <recommendedName>
        <fullName evidence="3">Lipoprotein</fullName>
    </recommendedName>
</protein>
<reference evidence="1 2" key="1">
    <citation type="submission" date="2020-08" db="EMBL/GenBank/DDBJ databases">
        <title>Description of novel Flavobacterium F-380 isolate.</title>
        <authorList>
            <person name="Saticioglu I.B."/>
            <person name="Duman M."/>
            <person name="Altun S."/>
        </authorList>
    </citation>
    <scope>NUCLEOTIDE SEQUENCE [LARGE SCALE GENOMIC DNA]</scope>
    <source>
        <strain evidence="1 2">F-380</strain>
    </source>
</reference>
<dbReference type="Proteomes" id="UP000629963">
    <property type="component" value="Unassembled WGS sequence"/>
</dbReference>
<proteinExistence type="predicted"/>
<dbReference type="EMBL" id="JACRUJ010000006">
    <property type="protein sequence ID" value="MBC5842798.1"/>
    <property type="molecule type" value="Genomic_DNA"/>
</dbReference>
<evidence type="ECO:0000313" key="1">
    <source>
        <dbReference type="EMBL" id="MBC5842798.1"/>
    </source>
</evidence>
<organism evidence="1 2">
    <name type="scientific">Flavobacterium kayseriense</name>
    <dbReference type="NCBI Taxonomy" id="2764714"/>
    <lineage>
        <taxon>Bacteria</taxon>
        <taxon>Pseudomonadati</taxon>
        <taxon>Bacteroidota</taxon>
        <taxon>Flavobacteriia</taxon>
        <taxon>Flavobacteriales</taxon>
        <taxon>Flavobacteriaceae</taxon>
        <taxon>Flavobacterium</taxon>
    </lineage>
</organism>
<comment type="caution">
    <text evidence="1">The sequence shown here is derived from an EMBL/GenBank/DDBJ whole genome shotgun (WGS) entry which is preliminary data.</text>
</comment>
<gene>
    <name evidence="1" type="ORF">H8R23_15395</name>
</gene>
<name>A0ABR7JBP1_9FLAO</name>
<evidence type="ECO:0000313" key="2">
    <source>
        <dbReference type="Proteomes" id="UP000629963"/>
    </source>
</evidence>